<name>A0A6H9Q8A8_9BACE</name>
<organism evidence="1 2">
    <name type="scientific">Bacteroides caccae</name>
    <dbReference type="NCBI Taxonomy" id="47678"/>
    <lineage>
        <taxon>Bacteria</taxon>
        <taxon>Pseudomonadati</taxon>
        <taxon>Bacteroidota</taxon>
        <taxon>Bacteroidia</taxon>
        <taxon>Bacteroidales</taxon>
        <taxon>Bacteroidaceae</taxon>
        <taxon>Bacteroides</taxon>
    </lineage>
</organism>
<dbReference type="Proteomes" id="UP000427825">
    <property type="component" value="Unassembled WGS sequence"/>
</dbReference>
<dbReference type="EMBL" id="VVYJ01000007">
    <property type="protein sequence ID" value="KAA5475832.1"/>
    <property type="molecule type" value="Genomic_DNA"/>
</dbReference>
<comment type="caution">
    <text evidence="1">The sequence shown here is derived from an EMBL/GenBank/DDBJ whole genome shotgun (WGS) entry which is preliminary data.</text>
</comment>
<gene>
    <name evidence="1" type="ORF">F2Y39_13075</name>
</gene>
<dbReference type="AlphaFoldDB" id="A0A6H9Q8A8"/>
<accession>A0A6H9Q8A8</accession>
<evidence type="ECO:0000313" key="2">
    <source>
        <dbReference type="Proteomes" id="UP000427825"/>
    </source>
</evidence>
<proteinExistence type="predicted"/>
<sequence length="106" mass="12335">MTTNDVFLDACKGLVMHCNCNILILNVLGEFRAYIAPEVRLKTRECRYNEVQDAQDITKLILNLGVNFAQGMNEQALREKTQSIHKENFKFGTDDYMWFTKVDLNR</sequence>
<reference evidence="1 2" key="1">
    <citation type="journal article" date="2019" name="Nat. Med.">
        <title>A library of human gut bacterial isolates paired with longitudinal multiomics data enables mechanistic microbiome research.</title>
        <authorList>
            <person name="Poyet M."/>
            <person name="Groussin M."/>
            <person name="Gibbons S.M."/>
            <person name="Avila-Pacheco J."/>
            <person name="Jiang X."/>
            <person name="Kearney S.M."/>
            <person name="Perrotta A.R."/>
            <person name="Berdy B."/>
            <person name="Zhao S."/>
            <person name="Lieberman T.D."/>
            <person name="Swanson P.K."/>
            <person name="Smith M."/>
            <person name="Roesemann S."/>
            <person name="Alexander J.E."/>
            <person name="Rich S.A."/>
            <person name="Livny J."/>
            <person name="Vlamakis H."/>
            <person name="Clish C."/>
            <person name="Bullock K."/>
            <person name="Deik A."/>
            <person name="Scott J."/>
            <person name="Pierce K.A."/>
            <person name="Xavier R.J."/>
            <person name="Alm E.J."/>
        </authorList>
    </citation>
    <scope>NUCLEOTIDE SEQUENCE [LARGE SCALE GENOMIC DNA]</scope>
    <source>
        <strain evidence="1 2">BIOML-A25</strain>
    </source>
</reference>
<evidence type="ECO:0000313" key="1">
    <source>
        <dbReference type="EMBL" id="KAA5475832.1"/>
    </source>
</evidence>
<dbReference type="RefSeq" id="WP_130056898.1">
    <property type="nucleotide sequence ID" value="NZ_CP081920.1"/>
</dbReference>
<protein>
    <submittedName>
        <fullName evidence="1">Uncharacterized protein</fullName>
    </submittedName>
</protein>